<gene>
    <name evidence="1" type="ORF">DILT_LOCUS15219</name>
</gene>
<name>A0A3P7N1K3_DIBLA</name>
<reference evidence="1 2" key="1">
    <citation type="submission" date="2018-11" db="EMBL/GenBank/DDBJ databases">
        <authorList>
            <consortium name="Pathogen Informatics"/>
        </authorList>
    </citation>
    <scope>NUCLEOTIDE SEQUENCE [LARGE SCALE GENOMIC DNA]</scope>
</reference>
<protein>
    <submittedName>
        <fullName evidence="1">Uncharacterized protein</fullName>
    </submittedName>
</protein>
<proteinExistence type="predicted"/>
<evidence type="ECO:0000313" key="2">
    <source>
        <dbReference type="Proteomes" id="UP000281553"/>
    </source>
</evidence>
<organism evidence="1 2">
    <name type="scientific">Dibothriocephalus latus</name>
    <name type="common">Fish tapeworm</name>
    <name type="synonym">Diphyllobothrium latum</name>
    <dbReference type="NCBI Taxonomy" id="60516"/>
    <lineage>
        <taxon>Eukaryota</taxon>
        <taxon>Metazoa</taxon>
        <taxon>Spiralia</taxon>
        <taxon>Lophotrochozoa</taxon>
        <taxon>Platyhelminthes</taxon>
        <taxon>Cestoda</taxon>
        <taxon>Eucestoda</taxon>
        <taxon>Diphyllobothriidea</taxon>
        <taxon>Diphyllobothriidae</taxon>
        <taxon>Dibothriocephalus</taxon>
    </lineage>
</organism>
<dbReference type="EMBL" id="UYRU01077896">
    <property type="protein sequence ID" value="VDN28637.1"/>
    <property type="molecule type" value="Genomic_DNA"/>
</dbReference>
<dbReference type="Proteomes" id="UP000281553">
    <property type="component" value="Unassembled WGS sequence"/>
</dbReference>
<evidence type="ECO:0000313" key="1">
    <source>
        <dbReference type="EMBL" id="VDN28637.1"/>
    </source>
</evidence>
<sequence length="70" mass="7777">MTQDRRLVFVAFTTNPYYRIKSSVSTVAIKSPSLTKQLLRPWNPPRAKISEVPGAMARQTKMAAQAKNGA</sequence>
<keyword evidence="2" id="KW-1185">Reference proteome</keyword>
<dbReference type="AlphaFoldDB" id="A0A3P7N1K3"/>
<accession>A0A3P7N1K3</accession>